<gene>
    <name evidence="2" type="ORF">CYMTET_53208</name>
</gene>
<dbReference type="AlphaFoldDB" id="A0AAE0EQK6"/>
<evidence type="ECO:0000313" key="3">
    <source>
        <dbReference type="Proteomes" id="UP001190700"/>
    </source>
</evidence>
<keyword evidence="3" id="KW-1185">Reference proteome</keyword>
<evidence type="ECO:0000313" key="2">
    <source>
        <dbReference type="EMBL" id="KAK3236664.1"/>
    </source>
</evidence>
<reference evidence="2 3" key="1">
    <citation type="journal article" date="2015" name="Genome Biol. Evol.">
        <title>Comparative Genomics of a Bacterivorous Green Alga Reveals Evolutionary Causalities and Consequences of Phago-Mixotrophic Mode of Nutrition.</title>
        <authorList>
            <person name="Burns J.A."/>
            <person name="Paasch A."/>
            <person name="Narechania A."/>
            <person name="Kim E."/>
        </authorList>
    </citation>
    <scope>NUCLEOTIDE SEQUENCE [LARGE SCALE GENOMIC DNA]</scope>
    <source>
        <strain evidence="2 3">PLY_AMNH</strain>
    </source>
</reference>
<feature type="region of interest" description="Disordered" evidence="1">
    <location>
        <begin position="60"/>
        <end position="97"/>
    </location>
</feature>
<organism evidence="2 3">
    <name type="scientific">Cymbomonas tetramitiformis</name>
    <dbReference type="NCBI Taxonomy" id="36881"/>
    <lineage>
        <taxon>Eukaryota</taxon>
        <taxon>Viridiplantae</taxon>
        <taxon>Chlorophyta</taxon>
        <taxon>Pyramimonadophyceae</taxon>
        <taxon>Pyramimonadales</taxon>
        <taxon>Pyramimonadaceae</taxon>
        <taxon>Cymbomonas</taxon>
    </lineage>
</organism>
<accession>A0AAE0EQK6</accession>
<evidence type="ECO:0000256" key="1">
    <source>
        <dbReference type="SAM" id="MobiDB-lite"/>
    </source>
</evidence>
<sequence length="97" mass="10509">MKLVEHMHAQRAIQELAKAQLTNEYAIENKPLSDMTDEEIEERLARRRVAKAEREAEAIAAADSLLTPTPPLRPSSPTGYNKSGGGGILAGLLGKKS</sequence>
<comment type="caution">
    <text evidence="2">The sequence shown here is derived from an EMBL/GenBank/DDBJ whole genome shotgun (WGS) entry which is preliminary data.</text>
</comment>
<dbReference type="Proteomes" id="UP001190700">
    <property type="component" value="Unassembled WGS sequence"/>
</dbReference>
<protein>
    <submittedName>
        <fullName evidence="2">Uncharacterized protein</fullName>
    </submittedName>
</protein>
<dbReference type="EMBL" id="LGRX02034922">
    <property type="protein sequence ID" value="KAK3236664.1"/>
    <property type="molecule type" value="Genomic_DNA"/>
</dbReference>
<name>A0AAE0EQK6_9CHLO</name>
<proteinExistence type="predicted"/>